<dbReference type="GO" id="GO:0005739">
    <property type="term" value="C:mitochondrion"/>
    <property type="evidence" value="ECO:0007669"/>
    <property type="project" value="GOC"/>
</dbReference>
<dbReference type="Pfam" id="PF01127">
    <property type="entry name" value="Sdh_cyt"/>
    <property type="match status" value="1"/>
</dbReference>
<dbReference type="GO" id="GO:0016020">
    <property type="term" value="C:membrane"/>
    <property type="evidence" value="ECO:0007669"/>
    <property type="project" value="UniProtKB-SubCell"/>
</dbReference>
<dbReference type="GO" id="GO:0006121">
    <property type="term" value="P:mitochondrial electron transport, succinate to ubiquinone"/>
    <property type="evidence" value="ECO:0007669"/>
    <property type="project" value="TreeGrafter"/>
</dbReference>
<keyword evidence="6" id="KW-0408">Iron</keyword>
<sequence length="379" mass="42428">MLSSLEFNNSGDDNSHFSSRLCCLRNLTGFSEVFGPVSKVSVGLLRPSSIVRTAKAAKGSASEKVRRQAEKEMQSFWDRNATERRPWSPHLQVYSAPLVMRFSFLHRATGIAMAIVWSSVGIGAFFFTGHYDSILDYVKNMHLGTSVITACKFILCYPLVYHYLNGIRHLAWDYAIGFPIKTCNTTGFIALGSSLISLNGRNNEPCESLVHLINAHCSVSPLSTIRERLDNLGEQFQRAYAGLKSISSSGVTITPTANNLAISAAQQRLQLCYPLYYMALENILLDEIRRIEKKLVTTTLTPLSSSNNSNKTRRTHPDLTTLLAQDTFHRALFICCMEIVMVSCDPPNHHFPWILEALSLDSVQFFKERYISTNAIELA</sequence>
<dbReference type="Gene3D" id="1.20.5.540">
    <property type="entry name" value="Single helix bin"/>
    <property type="match status" value="1"/>
</dbReference>
<dbReference type="GO" id="GO:0005634">
    <property type="term" value="C:nucleus"/>
    <property type="evidence" value="ECO:0007669"/>
    <property type="project" value="InterPro"/>
</dbReference>
<organism evidence="8">
    <name type="scientific">Schistosoma haematobium</name>
    <name type="common">Blood fluke</name>
    <dbReference type="NCBI Taxonomy" id="6185"/>
    <lineage>
        <taxon>Eukaryota</taxon>
        <taxon>Metazoa</taxon>
        <taxon>Spiralia</taxon>
        <taxon>Lophotrochozoa</taxon>
        <taxon>Platyhelminthes</taxon>
        <taxon>Trematoda</taxon>
        <taxon>Digenea</taxon>
        <taxon>Strigeidida</taxon>
        <taxon>Schistosomatoidea</taxon>
        <taxon>Schistosomatidae</taxon>
        <taxon>Schistosoma</taxon>
    </lineage>
</organism>
<dbReference type="InterPro" id="IPR002720">
    <property type="entry name" value="RB_A"/>
</dbReference>
<evidence type="ECO:0000313" key="8">
    <source>
        <dbReference type="EMBL" id="KGB38443.1"/>
    </source>
</evidence>
<dbReference type="SMART" id="SM01368">
    <property type="entry name" value="RB_A"/>
    <property type="match status" value="1"/>
</dbReference>
<keyword evidence="7" id="KW-0472">Membrane</keyword>
<dbReference type="PANTHER" id="PTHR10978">
    <property type="entry name" value="SUCCINATE DEHYDROGENASE CYTOCHROME B560 SUBUNIT"/>
    <property type="match status" value="1"/>
</dbReference>
<protein>
    <submittedName>
        <fullName evidence="8">Succinate dehydrogenase cytochrome b560 subunit, mitochondrial</fullName>
    </submittedName>
</protein>
<dbReference type="GO" id="GO:0009055">
    <property type="term" value="F:electron transfer activity"/>
    <property type="evidence" value="ECO:0007669"/>
    <property type="project" value="InterPro"/>
</dbReference>
<gene>
    <name evidence="8" type="ORF">MS3_06834</name>
</gene>
<keyword evidence="2" id="KW-0349">Heme</keyword>
<dbReference type="STRING" id="6185.A0A095C8C0"/>
<keyword evidence="3" id="KW-0812">Transmembrane</keyword>
<dbReference type="CDD" id="cd03499">
    <property type="entry name" value="SQR_TypeC_SdhC"/>
    <property type="match status" value="1"/>
</dbReference>
<dbReference type="Pfam" id="PF01858">
    <property type="entry name" value="RB_A"/>
    <property type="match status" value="2"/>
</dbReference>
<dbReference type="NCBIfam" id="TIGR02970">
    <property type="entry name" value="succ_dehyd_cytB"/>
    <property type="match status" value="1"/>
</dbReference>
<evidence type="ECO:0000256" key="7">
    <source>
        <dbReference type="ARBA" id="ARBA00023136"/>
    </source>
</evidence>
<comment type="subcellular location">
    <subcellularLocation>
        <location evidence="1">Membrane</location>
        <topology evidence="1">Multi-pass membrane protein</topology>
    </subcellularLocation>
</comment>
<dbReference type="InterPro" id="IPR034804">
    <property type="entry name" value="SQR/QFR_C/D"/>
</dbReference>
<evidence type="ECO:0000256" key="2">
    <source>
        <dbReference type="ARBA" id="ARBA00022617"/>
    </source>
</evidence>
<evidence type="ECO:0000256" key="6">
    <source>
        <dbReference type="ARBA" id="ARBA00023004"/>
    </source>
</evidence>
<dbReference type="PANTHER" id="PTHR10978:SF5">
    <property type="entry name" value="SUCCINATE DEHYDROGENASE CYTOCHROME B560 SUBUNIT, MITOCHONDRIAL"/>
    <property type="match status" value="1"/>
</dbReference>
<evidence type="ECO:0000256" key="4">
    <source>
        <dbReference type="ARBA" id="ARBA00022723"/>
    </source>
</evidence>
<evidence type="ECO:0000256" key="3">
    <source>
        <dbReference type="ARBA" id="ARBA00022692"/>
    </source>
</evidence>
<evidence type="ECO:0000256" key="1">
    <source>
        <dbReference type="ARBA" id="ARBA00004141"/>
    </source>
</evidence>
<dbReference type="GO" id="GO:0051726">
    <property type="term" value="P:regulation of cell cycle"/>
    <property type="evidence" value="ECO:0007669"/>
    <property type="project" value="InterPro"/>
</dbReference>
<dbReference type="Gene3D" id="1.10.472.10">
    <property type="entry name" value="Cyclin-like"/>
    <property type="match status" value="1"/>
</dbReference>
<dbReference type="SUPFAM" id="SSF81343">
    <property type="entry name" value="Fumarate reductase respiratory complex transmembrane subunits"/>
    <property type="match status" value="1"/>
</dbReference>
<name>A0A095C8C0_SCHHA</name>
<reference evidence="8" key="1">
    <citation type="journal article" date="2012" name="Nat. Genet.">
        <title>Whole-genome sequence of Schistosoma haematobium.</title>
        <authorList>
            <person name="Young N.D."/>
            <person name="Jex A.R."/>
            <person name="Li B."/>
            <person name="Liu S."/>
            <person name="Yang L."/>
            <person name="Xiong Z."/>
            <person name="Li Y."/>
            <person name="Cantacessi C."/>
            <person name="Hall R.S."/>
            <person name="Xu X."/>
            <person name="Chen F."/>
            <person name="Wu X."/>
            <person name="Zerlotini A."/>
            <person name="Oliveira G."/>
            <person name="Hofmann A."/>
            <person name="Zhang G."/>
            <person name="Fang X."/>
            <person name="Kang Y."/>
            <person name="Campbell B.E."/>
            <person name="Loukas A."/>
            <person name="Ranganathan S."/>
            <person name="Rollinson D."/>
            <person name="Rinaldi G."/>
            <person name="Brindley P.J."/>
            <person name="Yang H."/>
            <person name="Wang J."/>
            <person name="Wang J."/>
            <person name="Gasser R.B."/>
        </authorList>
    </citation>
    <scope>NUCLEOTIDE SEQUENCE [LARGE SCALE GENOMIC DNA]</scope>
</reference>
<dbReference type="SUPFAM" id="SSF47954">
    <property type="entry name" value="Cyclin-like"/>
    <property type="match status" value="1"/>
</dbReference>
<dbReference type="InterPro" id="IPR036915">
    <property type="entry name" value="Cyclin-like_sf"/>
</dbReference>
<dbReference type="EMBL" id="KL251021">
    <property type="protein sequence ID" value="KGB38443.1"/>
    <property type="molecule type" value="Genomic_DNA"/>
</dbReference>
<keyword evidence="5" id="KW-1133">Transmembrane helix</keyword>
<dbReference type="InterPro" id="IPR018495">
    <property type="entry name" value="Succ_DH_cyt_bsu_CS"/>
</dbReference>
<dbReference type="Gene3D" id="1.20.1300.10">
    <property type="entry name" value="Fumarate reductase/succinate dehydrogenase, transmembrane subunit"/>
    <property type="match status" value="1"/>
</dbReference>
<accession>A0A095C8C0</accession>
<keyword evidence="4" id="KW-0479">Metal-binding</keyword>
<dbReference type="AlphaFoldDB" id="A0A095C8C0"/>
<dbReference type="InterPro" id="IPR000701">
    <property type="entry name" value="SuccDH_FuR_B_TM-su"/>
</dbReference>
<evidence type="ECO:0000256" key="5">
    <source>
        <dbReference type="ARBA" id="ARBA00022989"/>
    </source>
</evidence>
<proteinExistence type="predicted"/>
<dbReference type="PROSITE" id="PS01001">
    <property type="entry name" value="SDH_CYT_2"/>
    <property type="match status" value="1"/>
</dbReference>
<dbReference type="GO" id="GO:0046872">
    <property type="term" value="F:metal ion binding"/>
    <property type="evidence" value="ECO:0007669"/>
    <property type="project" value="UniProtKB-KW"/>
</dbReference>
<dbReference type="InterPro" id="IPR014314">
    <property type="entry name" value="Succ_DH_cytb556"/>
</dbReference>
<dbReference type="GO" id="GO:0006099">
    <property type="term" value="P:tricarboxylic acid cycle"/>
    <property type="evidence" value="ECO:0007669"/>
    <property type="project" value="InterPro"/>
</dbReference>